<dbReference type="Proteomes" id="UP001372338">
    <property type="component" value="Unassembled WGS sequence"/>
</dbReference>
<accession>A0AAN9IFD4</accession>
<evidence type="ECO:0000313" key="2">
    <source>
        <dbReference type="EMBL" id="KAK7275125.1"/>
    </source>
</evidence>
<proteinExistence type="predicted"/>
<evidence type="ECO:0000313" key="3">
    <source>
        <dbReference type="Proteomes" id="UP001372338"/>
    </source>
</evidence>
<keyword evidence="1" id="KW-0472">Membrane</keyword>
<evidence type="ECO:0000256" key="1">
    <source>
        <dbReference type="SAM" id="Phobius"/>
    </source>
</evidence>
<organism evidence="2 3">
    <name type="scientific">Crotalaria pallida</name>
    <name type="common">Smooth rattlebox</name>
    <name type="synonym">Crotalaria striata</name>
    <dbReference type="NCBI Taxonomy" id="3830"/>
    <lineage>
        <taxon>Eukaryota</taxon>
        <taxon>Viridiplantae</taxon>
        <taxon>Streptophyta</taxon>
        <taxon>Embryophyta</taxon>
        <taxon>Tracheophyta</taxon>
        <taxon>Spermatophyta</taxon>
        <taxon>Magnoliopsida</taxon>
        <taxon>eudicotyledons</taxon>
        <taxon>Gunneridae</taxon>
        <taxon>Pentapetalae</taxon>
        <taxon>rosids</taxon>
        <taxon>fabids</taxon>
        <taxon>Fabales</taxon>
        <taxon>Fabaceae</taxon>
        <taxon>Papilionoideae</taxon>
        <taxon>50 kb inversion clade</taxon>
        <taxon>genistoids sensu lato</taxon>
        <taxon>core genistoids</taxon>
        <taxon>Crotalarieae</taxon>
        <taxon>Crotalaria</taxon>
    </lineage>
</organism>
<gene>
    <name evidence="2" type="ORF">RIF29_16232</name>
</gene>
<evidence type="ECO:0008006" key="4">
    <source>
        <dbReference type="Google" id="ProtNLM"/>
    </source>
</evidence>
<feature type="transmembrane region" description="Helical" evidence="1">
    <location>
        <begin position="152"/>
        <end position="171"/>
    </location>
</feature>
<reference evidence="2 3" key="1">
    <citation type="submission" date="2024-01" db="EMBL/GenBank/DDBJ databases">
        <title>The genomes of 5 underutilized Papilionoideae crops provide insights into root nodulation and disease resistanc.</title>
        <authorList>
            <person name="Yuan L."/>
        </authorList>
    </citation>
    <scope>NUCLEOTIDE SEQUENCE [LARGE SCALE GENOMIC DNA]</scope>
    <source>
        <strain evidence="2">ZHUSHIDOU_FW_LH</strain>
        <tissue evidence="2">Leaf</tissue>
    </source>
</reference>
<keyword evidence="1" id="KW-1133">Transmembrane helix</keyword>
<comment type="caution">
    <text evidence="2">The sequence shown here is derived from an EMBL/GenBank/DDBJ whole genome shotgun (WGS) entry which is preliminary data.</text>
</comment>
<keyword evidence="3" id="KW-1185">Reference proteome</keyword>
<feature type="transmembrane region" description="Helical" evidence="1">
    <location>
        <begin position="204"/>
        <end position="226"/>
    </location>
</feature>
<dbReference type="AlphaFoldDB" id="A0AAN9IFD4"/>
<sequence length="317" mass="34629">MRLVNNILQYVDNAIMVDDFLEENAKAMKYAMRMFELCSGLKVNFNKSNLVWLHMEEAELSAASYVLRFFTTHSLLAVAGCGARGSQLWCSRFAGTAAVVLWCCCGLRLVRFSVQAWFAALFVETLFATGSPSVRRGLAAGRGSVVVGPGCWSLKLVTIRLLLAAAVRLLMKTKIRRSGIDGLKASGFGSGTSNVGVPLSLSRFLVGFVLPLSLFVVVSGSSLSWFSSVPLSQQSVLHSVSLVYLCSYELVKPNIGVSKLRFIFGTSLPFNVCAPILAFSGTRTTLSKPKEEQKGMLEVCITHKHEVQVTLWMDYAS</sequence>
<protein>
    <recommendedName>
        <fullName evidence="4">Reverse transcriptase domain-containing protein</fullName>
    </recommendedName>
</protein>
<keyword evidence="1" id="KW-0812">Transmembrane</keyword>
<dbReference type="EMBL" id="JAYWIO010000003">
    <property type="protein sequence ID" value="KAK7275125.1"/>
    <property type="molecule type" value="Genomic_DNA"/>
</dbReference>
<name>A0AAN9IFD4_CROPI</name>